<dbReference type="Proteomes" id="UP000887565">
    <property type="component" value="Unplaced"/>
</dbReference>
<name>A0A915KLK8_ROMCU</name>
<keyword evidence="2" id="KW-1185">Reference proteome</keyword>
<proteinExistence type="predicted"/>
<evidence type="ECO:0000313" key="2">
    <source>
        <dbReference type="Proteomes" id="UP000887565"/>
    </source>
</evidence>
<dbReference type="WBParaSite" id="nRc.2.0.1.t39722-RA">
    <property type="protein sequence ID" value="nRc.2.0.1.t39722-RA"/>
    <property type="gene ID" value="nRc.2.0.1.g39722"/>
</dbReference>
<protein>
    <submittedName>
        <fullName evidence="3">Uncharacterized protein</fullName>
    </submittedName>
</protein>
<evidence type="ECO:0000256" key="1">
    <source>
        <dbReference type="SAM" id="MobiDB-lite"/>
    </source>
</evidence>
<accession>A0A915KLK8</accession>
<reference evidence="3" key="1">
    <citation type="submission" date="2022-11" db="UniProtKB">
        <authorList>
            <consortium name="WormBaseParasite"/>
        </authorList>
    </citation>
    <scope>IDENTIFICATION</scope>
</reference>
<organism evidence="2 3">
    <name type="scientific">Romanomermis culicivorax</name>
    <name type="common">Nematode worm</name>
    <dbReference type="NCBI Taxonomy" id="13658"/>
    <lineage>
        <taxon>Eukaryota</taxon>
        <taxon>Metazoa</taxon>
        <taxon>Ecdysozoa</taxon>
        <taxon>Nematoda</taxon>
        <taxon>Enoplea</taxon>
        <taxon>Dorylaimia</taxon>
        <taxon>Mermithida</taxon>
        <taxon>Mermithoidea</taxon>
        <taxon>Mermithidae</taxon>
        <taxon>Romanomermis</taxon>
    </lineage>
</organism>
<evidence type="ECO:0000313" key="3">
    <source>
        <dbReference type="WBParaSite" id="nRc.2.0.1.t39722-RA"/>
    </source>
</evidence>
<sequence length="105" mass="11957">MNSKAGSNNWRKKTSRDAQGVAKNVVFKEKQSQDYIQKKLRTKCGDSYIVLRRIYAWVEDSTSRRSARGGLLDDDLEQRGEIFDAPREQISLGAARVAPNKLEIQ</sequence>
<feature type="region of interest" description="Disordered" evidence="1">
    <location>
        <begin position="1"/>
        <end position="21"/>
    </location>
</feature>
<dbReference type="AlphaFoldDB" id="A0A915KLK8"/>